<feature type="region of interest" description="Disordered" evidence="1">
    <location>
        <begin position="63"/>
        <end position="146"/>
    </location>
</feature>
<proteinExistence type="predicted"/>
<feature type="compositionally biased region" description="Polar residues" evidence="1">
    <location>
        <begin position="76"/>
        <end position="87"/>
    </location>
</feature>
<dbReference type="WBParaSite" id="MCU_003880-RA">
    <property type="protein sequence ID" value="MCU_003880-RA"/>
    <property type="gene ID" value="MCU_003880"/>
</dbReference>
<accession>A0A5K3F055</accession>
<evidence type="ECO:0000256" key="1">
    <source>
        <dbReference type="SAM" id="MobiDB-lite"/>
    </source>
</evidence>
<name>A0A5K3F055_MESCO</name>
<feature type="compositionally biased region" description="Polar residues" evidence="1">
    <location>
        <begin position="128"/>
        <end position="146"/>
    </location>
</feature>
<reference evidence="2" key="1">
    <citation type="submission" date="2019-11" db="UniProtKB">
        <authorList>
            <consortium name="WormBaseParasite"/>
        </authorList>
    </citation>
    <scope>IDENTIFICATION</scope>
</reference>
<protein>
    <submittedName>
        <fullName evidence="2">HTH_48 domain-containing protein</fullName>
    </submittedName>
</protein>
<sequence length="146" mass="16361">MIKTVCDELALSHFAMGFVLYFSTGKNFREEVRRLFSRCGVFSGRKHTGAFQSSLTNDAIKGHVSRLQSREKTKTADSTIPMTSVTGPTREKGTSAKHSGFFHFKTSKRRSDFPGLDQCGHRGERQPSKLSNMQKLKTNSDPFVPI</sequence>
<dbReference type="AlphaFoldDB" id="A0A5K3F055"/>
<organism evidence="2">
    <name type="scientific">Mesocestoides corti</name>
    <name type="common">Flatworm</name>
    <dbReference type="NCBI Taxonomy" id="53468"/>
    <lineage>
        <taxon>Eukaryota</taxon>
        <taxon>Metazoa</taxon>
        <taxon>Spiralia</taxon>
        <taxon>Lophotrochozoa</taxon>
        <taxon>Platyhelminthes</taxon>
        <taxon>Cestoda</taxon>
        <taxon>Eucestoda</taxon>
        <taxon>Cyclophyllidea</taxon>
        <taxon>Mesocestoididae</taxon>
        <taxon>Mesocestoides</taxon>
    </lineage>
</organism>
<dbReference type="Gene3D" id="1.20.1070.10">
    <property type="entry name" value="Rhodopsin 7-helix transmembrane proteins"/>
    <property type="match status" value="1"/>
</dbReference>
<evidence type="ECO:0000313" key="2">
    <source>
        <dbReference type="WBParaSite" id="MCU_003880-RA"/>
    </source>
</evidence>